<dbReference type="AlphaFoldDB" id="A0AAD8B7G4"/>
<reference evidence="1" key="2">
    <citation type="submission" date="2023-04" db="EMBL/GenBank/DDBJ databases">
        <authorList>
            <person name="Bu L."/>
            <person name="Lu L."/>
            <person name="Laidemitt M.R."/>
            <person name="Zhang S.M."/>
            <person name="Mutuku M."/>
            <person name="Mkoji G."/>
            <person name="Steinauer M."/>
            <person name="Loker E.S."/>
        </authorList>
    </citation>
    <scope>NUCLEOTIDE SEQUENCE</scope>
    <source>
        <strain evidence="1">KasaAsao</strain>
        <tissue evidence="1">Whole Snail</tissue>
    </source>
</reference>
<reference evidence="1" key="1">
    <citation type="journal article" date="2023" name="PLoS Negl. Trop. Dis.">
        <title>A genome sequence for Biomphalaria pfeifferi, the major vector snail for the human-infecting parasite Schistosoma mansoni.</title>
        <authorList>
            <person name="Bu L."/>
            <person name="Lu L."/>
            <person name="Laidemitt M.R."/>
            <person name="Zhang S.M."/>
            <person name="Mutuku M."/>
            <person name="Mkoji G."/>
            <person name="Steinauer M."/>
            <person name="Loker E.S."/>
        </authorList>
    </citation>
    <scope>NUCLEOTIDE SEQUENCE</scope>
    <source>
        <strain evidence="1">KasaAsao</strain>
    </source>
</reference>
<sequence>MLVALVAAQTTAPLTEAEKRAYVMCVIEHNLSSTSCKNIAKSQAANNNEATACSTLETFKLTLSLFGCTQADYDLLHKILCEKQHVVACP</sequence>
<dbReference type="Proteomes" id="UP001233172">
    <property type="component" value="Unassembled WGS sequence"/>
</dbReference>
<proteinExistence type="predicted"/>
<gene>
    <name evidence="1" type="ORF">Bpfe_021722</name>
</gene>
<evidence type="ECO:0000313" key="2">
    <source>
        <dbReference type="Proteomes" id="UP001233172"/>
    </source>
</evidence>
<accession>A0AAD8B7G4</accession>
<evidence type="ECO:0000313" key="1">
    <source>
        <dbReference type="EMBL" id="KAK0048774.1"/>
    </source>
</evidence>
<organism evidence="1 2">
    <name type="scientific">Biomphalaria pfeifferi</name>
    <name type="common">Bloodfluke planorb</name>
    <name type="synonym">Freshwater snail</name>
    <dbReference type="NCBI Taxonomy" id="112525"/>
    <lineage>
        <taxon>Eukaryota</taxon>
        <taxon>Metazoa</taxon>
        <taxon>Spiralia</taxon>
        <taxon>Lophotrochozoa</taxon>
        <taxon>Mollusca</taxon>
        <taxon>Gastropoda</taxon>
        <taxon>Heterobranchia</taxon>
        <taxon>Euthyneura</taxon>
        <taxon>Panpulmonata</taxon>
        <taxon>Hygrophila</taxon>
        <taxon>Lymnaeoidea</taxon>
        <taxon>Planorbidae</taxon>
        <taxon>Biomphalaria</taxon>
    </lineage>
</organism>
<dbReference type="EMBL" id="JASAOG010000133">
    <property type="protein sequence ID" value="KAK0048774.1"/>
    <property type="molecule type" value="Genomic_DNA"/>
</dbReference>
<comment type="caution">
    <text evidence="1">The sequence shown here is derived from an EMBL/GenBank/DDBJ whole genome shotgun (WGS) entry which is preliminary data.</text>
</comment>
<keyword evidence="2" id="KW-1185">Reference proteome</keyword>
<name>A0AAD8B7G4_BIOPF</name>
<protein>
    <submittedName>
        <fullName evidence="1">Uncharacterized protein</fullName>
    </submittedName>
</protein>